<dbReference type="InterPro" id="IPR005471">
    <property type="entry name" value="Tscrpt_reg_IclR_N"/>
</dbReference>
<sequence length="231" mass="23710">MLTDGSDVRLTEADAEGEAGRARGRSVLAGAFALLEVLADAEAELGLTEAARRAGLPKSTTHRLLEQLCGMGAAEHRIRGYGVGPMFGRLCEGRGRTHAWLRAAVGRPAVRLAKLSRSDVVVGVSSGSEVLVVATFAGHSARLPVLRPGTVLASPTPLVDVLFNGAEEALGSARAAGLSCAAAPIHAPDGRVVAALGVLGSCPAELARLRYLVVLAAGEAARELTGSPRVR</sequence>
<dbReference type="GO" id="GO:0003677">
    <property type="term" value="F:DNA binding"/>
    <property type="evidence" value="ECO:0007669"/>
    <property type="project" value="InterPro"/>
</dbReference>
<comment type="caution">
    <text evidence="4">The sequence shown here is derived from an EMBL/GenBank/DDBJ whole genome shotgun (WGS) entry which is preliminary data.</text>
</comment>
<evidence type="ECO:0000256" key="1">
    <source>
        <dbReference type="ARBA" id="ARBA00023015"/>
    </source>
</evidence>
<dbReference type="Gene3D" id="3.30.450.40">
    <property type="match status" value="1"/>
</dbReference>
<dbReference type="InterPro" id="IPR050707">
    <property type="entry name" value="HTH_MetabolicPath_Reg"/>
</dbReference>
<dbReference type="Pfam" id="PF09339">
    <property type="entry name" value="HTH_IclR"/>
    <property type="match status" value="1"/>
</dbReference>
<evidence type="ECO:0000256" key="2">
    <source>
        <dbReference type="ARBA" id="ARBA00023163"/>
    </source>
</evidence>
<dbReference type="PROSITE" id="PS51077">
    <property type="entry name" value="HTH_ICLR"/>
    <property type="match status" value="1"/>
</dbReference>
<dbReference type="Proteomes" id="UP000267081">
    <property type="component" value="Unassembled WGS sequence"/>
</dbReference>
<dbReference type="InterPro" id="IPR029016">
    <property type="entry name" value="GAF-like_dom_sf"/>
</dbReference>
<dbReference type="EMBL" id="RSEC01000059">
    <property type="protein sequence ID" value="RSD11818.1"/>
    <property type="molecule type" value="Genomic_DNA"/>
</dbReference>
<dbReference type="InterPro" id="IPR036390">
    <property type="entry name" value="WH_DNA-bd_sf"/>
</dbReference>
<dbReference type="PANTHER" id="PTHR30136:SF24">
    <property type="entry name" value="HTH-TYPE TRANSCRIPTIONAL REPRESSOR ALLR"/>
    <property type="match status" value="1"/>
</dbReference>
<dbReference type="SMART" id="SM00346">
    <property type="entry name" value="HTH_ICLR"/>
    <property type="match status" value="1"/>
</dbReference>
<dbReference type="SUPFAM" id="SSF46785">
    <property type="entry name" value="Winged helix' DNA-binding domain"/>
    <property type="match status" value="1"/>
</dbReference>
<dbReference type="Gene3D" id="1.10.10.10">
    <property type="entry name" value="Winged helix-like DNA-binding domain superfamily/Winged helix DNA-binding domain"/>
    <property type="match status" value="1"/>
</dbReference>
<keyword evidence="2" id="KW-0804">Transcription</keyword>
<dbReference type="SUPFAM" id="SSF55781">
    <property type="entry name" value="GAF domain-like"/>
    <property type="match status" value="1"/>
</dbReference>
<dbReference type="GO" id="GO:0003700">
    <property type="term" value="F:DNA-binding transcription factor activity"/>
    <property type="evidence" value="ECO:0007669"/>
    <property type="project" value="TreeGrafter"/>
</dbReference>
<protein>
    <recommendedName>
        <fullName evidence="3">HTH iclR-type domain-containing protein</fullName>
    </recommendedName>
</protein>
<dbReference type="AlphaFoldDB" id="A0A3R9ELR4"/>
<dbReference type="PANTHER" id="PTHR30136">
    <property type="entry name" value="HELIX-TURN-HELIX TRANSCRIPTIONAL REGULATOR, ICLR FAMILY"/>
    <property type="match status" value="1"/>
</dbReference>
<reference evidence="4 5" key="1">
    <citation type="submission" date="2018-12" db="EMBL/GenBank/DDBJ databases">
        <title>Amycolatopsis eburnea sp. nov. actinomycete associate with arbuscular mycorrhiza fungal spore.</title>
        <authorList>
            <person name="Lumyong S."/>
            <person name="Chaiya L."/>
        </authorList>
    </citation>
    <scope>NUCLEOTIDE SEQUENCE [LARGE SCALE GENOMIC DNA]</scope>
    <source>
        <strain evidence="4 5">GLM-1</strain>
    </source>
</reference>
<proteinExistence type="predicted"/>
<name>A0A3R9ELR4_9PSEU</name>
<keyword evidence="1" id="KW-0805">Transcription regulation</keyword>
<feature type="domain" description="HTH iclR-type" evidence="3">
    <location>
        <begin position="25"/>
        <end position="85"/>
    </location>
</feature>
<organism evidence="4 5">
    <name type="scientific">Amycolatopsis eburnea</name>
    <dbReference type="NCBI Taxonomy" id="2267691"/>
    <lineage>
        <taxon>Bacteria</taxon>
        <taxon>Bacillati</taxon>
        <taxon>Actinomycetota</taxon>
        <taxon>Actinomycetes</taxon>
        <taxon>Pseudonocardiales</taxon>
        <taxon>Pseudonocardiaceae</taxon>
        <taxon>Amycolatopsis</taxon>
    </lineage>
</organism>
<gene>
    <name evidence="4" type="ORF">EIY87_34260</name>
</gene>
<accession>A0A3R9ELR4</accession>
<dbReference type="InterPro" id="IPR036388">
    <property type="entry name" value="WH-like_DNA-bd_sf"/>
</dbReference>
<evidence type="ECO:0000259" key="3">
    <source>
        <dbReference type="PROSITE" id="PS51077"/>
    </source>
</evidence>
<dbReference type="OrthoDB" id="4103401at2"/>
<evidence type="ECO:0000313" key="5">
    <source>
        <dbReference type="Proteomes" id="UP000267081"/>
    </source>
</evidence>
<keyword evidence="5" id="KW-1185">Reference proteome</keyword>
<dbReference type="GO" id="GO:0045892">
    <property type="term" value="P:negative regulation of DNA-templated transcription"/>
    <property type="evidence" value="ECO:0007669"/>
    <property type="project" value="TreeGrafter"/>
</dbReference>
<dbReference type="RefSeq" id="WP_125314043.1">
    <property type="nucleotide sequence ID" value="NZ_RSEC01000059.1"/>
</dbReference>
<evidence type="ECO:0000313" key="4">
    <source>
        <dbReference type="EMBL" id="RSD11818.1"/>
    </source>
</evidence>